<dbReference type="Pfam" id="PF03741">
    <property type="entry name" value="TerC"/>
    <property type="match status" value="1"/>
</dbReference>
<evidence type="ECO:0000256" key="5">
    <source>
        <dbReference type="ARBA" id="ARBA00023136"/>
    </source>
</evidence>
<accession>A0A934RM02</accession>
<evidence type="ECO:0000256" key="1">
    <source>
        <dbReference type="ARBA" id="ARBA00004141"/>
    </source>
</evidence>
<keyword evidence="5 6" id="KW-0472">Membrane</keyword>
<name>A0A934RM02_9BACT</name>
<sequence>MITLFLLILLQAVLGFDNLLYISLESKRVEPAKQAFVRRLGIGLAVGFRIALLFVVVSLVENFKDPLFEIHLGGPTTPEATHGAESGPVSKFVDGEFNLHALIVLFGGAFILYTAIKEIFHMIGEHQIGHGDHKPASVAKTVSLIVTMNVIFSFDSILSAMALAKDEATGEQRISLIIIAIVISGILMIWLADKVSDFLQKNRMYEVLGLFVLLIVGVMLVTEGGHLAHLHLGGNEVVAMTKTTFYFVIAVLVLTDIVQGRYQKKLLAKGEKKAKAGEAALH</sequence>
<keyword evidence="8" id="KW-1185">Reference proteome</keyword>
<dbReference type="Proteomes" id="UP000604083">
    <property type="component" value="Unassembled WGS sequence"/>
</dbReference>
<protein>
    <recommendedName>
        <fullName evidence="9">Membrane protein TerC, possibly involved in tellurium resistance</fullName>
    </recommendedName>
</protein>
<dbReference type="AlphaFoldDB" id="A0A934RM02"/>
<comment type="subcellular location">
    <subcellularLocation>
        <location evidence="1">Membrane</location>
        <topology evidence="1">Multi-pass membrane protein</topology>
    </subcellularLocation>
</comment>
<evidence type="ECO:0000313" key="8">
    <source>
        <dbReference type="Proteomes" id="UP000604083"/>
    </source>
</evidence>
<evidence type="ECO:0000256" key="4">
    <source>
        <dbReference type="ARBA" id="ARBA00022989"/>
    </source>
</evidence>
<gene>
    <name evidence="7" type="ORF">JIN78_09190</name>
</gene>
<feature type="transmembrane region" description="Helical" evidence="6">
    <location>
        <begin position="6"/>
        <end position="24"/>
    </location>
</feature>
<dbReference type="PANTHER" id="PTHR30238:SF4">
    <property type="entry name" value="SLL1022 PROTEIN"/>
    <property type="match status" value="1"/>
</dbReference>
<keyword evidence="4 6" id="KW-1133">Transmembrane helix</keyword>
<feature type="transmembrane region" description="Helical" evidence="6">
    <location>
        <begin position="204"/>
        <end position="224"/>
    </location>
</feature>
<feature type="transmembrane region" description="Helical" evidence="6">
    <location>
        <begin position="137"/>
        <end position="154"/>
    </location>
</feature>
<dbReference type="GO" id="GO:0016020">
    <property type="term" value="C:membrane"/>
    <property type="evidence" value="ECO:0007669"/>
    <property type="project" value="UniProtKB-SubCell"/>
</dbReference>
<organism evidence="7 8">
    <name type="scientific">Roseibacillus ishigakijimensis</name>
    <dbReference type="NCBI Taxonomy" id="454146"/>
    <lineage>
        <taxon>Bacteria</taxon>
        <taxon>Pseudomonadati</taxon>
        <taxon>Verrucomicrobiota</taxon>
        <taxon>Verrucomicrobiia</taxon>
        <taxon>Verrucomicrobiales</taxon>
        <taxon>Verrucomicrobiaceae</taxon>
        <taxon>Roseibacillus</taxon>
    </lineage>
</organism>
<feature type="transmembrane region" description="Helical" evidence="6">
    <location>
        <begin position="174"/>
        <end position="192"/>
    </location>
</feature>
<evidence type="ECO:0000256" key="6">
    <source>
        <dbReference type="SAM" id="Phobius"/>
    </source>
</evidence>
<comment type="similarity">
    <text evidence="2">Belongs to the TerC family.</text>
</comment>
<feature type="transmembrane region" description="Helical" evidence="6">
    <location>
        <begin position="97"/>
        <end position="116"/>
    </location>
</feature>
<keyword evidence="3 6" id="KW-0812">Transmembrane</keyword>
<evidence type="ECO:0000313" key="7">
    <source>
        <dbReference type="EMBL" id="MBK1834232.1"/>
    </source>
</evidence>
<comment type="caution">
    <text evidence="7">The sequence shown here is derived from an EMBL/GenBank/DDBJ whole genome shotgun (WGS) entry which is preliminary data.</text>
</comment>
<dbReference type="PANTHER" id="PTHR30238">
    <property type="entry name" value="MEMBRANE BOUND PREDICTED REDOX MODULATOR"/>
    <property type="match status" value="1"/>
</dbReference>
<evidence type="ECO:0000256" key="3">
    <source>
        <dbReference type="ARBA" id="ARBA00022692"/>
    </source>
</evidence>
<evidence type="ECO:0008006" key="9">
    <source>
        <dbReference type="Google" id="ProtNLM"/>
    </source>
</evidence>
<dbReference type="InterPro" id="IPR005496">
    <property type="entry name" value="Integral_membrane_TerC"/>
</dbReference>
<evidence type="ECO:0000256" key="2">
    <source>
        <dbReference type="ARBA" id="ARBA00007511"/>
    </source>
</evidence>
<dbReference type="EMBL" id="JAENIO010000020">
    <property type="protein sequence ID" value="MBK1834232.1"/>
    <property type="molecule type" value="Genomic_DNA"/>
</dbReference>
<feature type="transmembrane region" description="Helical" evidence="6">
    <location>
        <begin position="36"/>
        <end position="60"/>
    </location>
</feature>
<proteinExistence type="inferred from homology"/>
<reference evidence="7" key="1">
    <citation type="submission" date="2021-01" db="EMBL/GenBank/DDBJ databases">
        <title>Modified the classification status of verrucomicrobia.</title>
        <authorList>
            <person name="Feng X."/>
        </authorList>
    </citation>
    <scope>NUCLEOTIDE SEQUENCE</scope>
    <source>
        <strain evidence="7">KCTC 12986</strain>
    </source>
</reference>